<evidence type="ECO:0000256" key="3">
    <source>
        <dbReference type="ARBA" id="ARBA00009256"/>
    </source>
</evidence>
<dbReference type="Pfam" id="PF02569">
    <property type="entry name" value="Pantoate_ligase"/>
    <property type="match status" value="1"/>
</dbReference>
<comment type="subcellular location">
    <subcellularLocation>
        <location evidence="1 13">Cytoplasm</location>
    </subcellularLocation>
</comment>
<protein>
    <recommendedName>
        <fullName evidence="5 13">Pantothenate synthetase</fullName>
        <shortName evidence="13">PS</shortName>
        <ecNumber evidence="4 13">6.3.2.1</ecNumber>
    </recommendedName>
    <alternativeName>
        <fullName evidence="13">Pantoate--beta-alanine ligase</fullName>
    </alternativeName>
    <alternativeName>
        <fullName evidence="13">Pantoate-activating enzyme</fullName>
    </alternativeName>
</protein>
<dbReference type="InterPro" id="IPR014729">
    <property type="entry name" value="Rossmann-like_a/b/a_fold"/>
</dbReference>
<dbReference type="GO" id="GO:0015940">
    <property type="term" value="P:pantothenate biosynthetic process"/>
    <property type="evidence" value="ECO:0007669"/>
    <property type="project" value="UniProtKB-UniRule"/>
</dbReference>
<dbReference type="CDD" id="cd00560">
    <property type="entry name" value="PanC"/>
    <property type="match status" value="1"/>
</dbReference>
<comment type="subunit">
    <text evidence="13">Homodimer.</text>
</comment>
<evidence type="ECO:0000256" key="9">
    <source>
        <dbReference type="ARBA" id="ARBA00022741"/>
    </source>
</evidence>
<keyword evidence="10 13" id="KW-0067">ATP-binding</keyword>
<dbReference type="EnsemblBacteria" id="ACZ18700">
    <property type="protein sequence ID" value="ACZ18700"/>
    <property type="gene ID" value="Taci_0464"/>
</dbReference>
<comment type="similarity">
    <text evidence="3 13">Belongs to the pantothenate synthetase family.</text>
</comment>
<dbReference type="PATRIC" id="fig|525903.6.peg.469"/>
<keyword evidence="15" id="KW-1185">Reference proteome</keyword>
<dbReference type="Gene3D" id="3.30.1300.10">
    <property type="entry name" value="Pantoate-beta-alanine ligase, C-terminal domain"/>
    <property type="match status" value="1"/>
</dbReference>
<evidence type="ECO:0000313" key="15">
    <source>
        <dbReference type="Proteomes" id="UP000002030"/>
    </source>
</evidence>
<feature type="binding site" evidence="13">
    <location>
        <begin position="26"/>
        <end position="33"/>
    </location>
    <ligand>
        <name>ATP</name>
        <dbReference type="ChEBI" id="CHEBI:30616"/>
    </ligand>
</feature>
<comment type="function">
    <text evidence="12 13">Catalyzes the condensation of pantoate with beta-alanine in an ATP-dependent reaction via a pantoyl-adenylate intermediate.</text>
</comment>
<dbReference type="Gene3D" id="3.40.50.620">
    <property type="entry name" value="HUPs"/>
    <property type="match status" value="1"/>
</dbReference>
<evidence type="ECO:0000256" key="12">
    <source>
        <dbReference type="ARBA" id="ARBA00055042"/>
    </source>
</evidence>
<keyword evidence="9 13" id="KW-0547">Nucleotide-binding</keyword>
<dbReference type="RefSeq" id="WP_012869216.1">
    <property type="nucleotide sequence ID" value="NC_013522.1"/>
</dbReference>
<dbReference type="GO" id="GO:0005829">
    <property type="term" value="C:cytosol"/>
    <property type="evidence" value="ECO:0007669"/>
    <property type="project" value="TreeGrafter"/>
</dbReference>
<dbReference type="AlphaFoldDB" id="D1B8U7"/>
<dbReference type="FunFam" id="3.40.50.620:FF:000114">
    <property type="entry name" value="Pantothenate synthetase"/>
    <property type="match status" value="1"/>
</dbReference>
<feature type="active site" description="Proton donor" evidence="13">
    <location>
        <position position="33"/>
    </location>
</feature>
<comment type="miscellaneous">
    <text evidence="13">The reaction proceeds by a bi uni uni bi ping pong mechanism.</text>
</comment>
<keyword evidence="7 13" id="KW-0436">Ligase</keyword>
<dbReference type="Proteomes" id="UP000002030">
    <property type="component" value="Chromosome"/>
</dbReference>
<dbReference type="GO" id="GO:0005524">
    <property type="term" value="F:ATP binding"/>
    <property type="evidence" value="ECO:0007669"/>
    <property type="project" value="UniProtKB-KW"/>
</dbReference>
<feature type="binding site" evidence="13">
    <location>
        <position position="172"/>
    </location>
    <ligand>
        <name>ATP</name>
        <dbReference type="ChEBI" id="CHEBI:30616"/>
    </ligand>
</feature>
<feature type="binding site" evidence="13">
    <location>
        <position position="149"/>
    </location>
    <ligand>
        <name>(R)-pantoate</name>
        <dbReference type="ChEBI" id="CHEBI:15980"/>
    </ligand>
</feature>
<evidence type="ECO:0000256" key="4">
    <source>
        <dbReference type="ARBA" id="ARBA00012219"/>
    </source>
</evidence>
<evidence type="ECO:0000256" key="7">
    <source>
        <dbReference type="ARBA" id="ARBA00022598"/>
    </source>
</evidence>
<reference evidence="14 15" key="1">
    <citation type="journal article" date="2009" name="Stand. Genomic Sci.">
        <title>Complete genome sequence of Thermanaerovibrio acidaminovorans type strain (Su883).</title>
        <authorList>
            <person name="Chovatia M."/>
            <person name="Sikorski J."/>
            <person name="Schroder M."/>
            <person name="Lapidus A."/>
            <person name="Nolan M."/>
            <person name="Tice H."/>
            <person name="Glavina Del Rio T."/>
            <person name="Copeland A."/>
            <person name="Cheng J.F."/>
            <person name="Lucas S."/>
            <person name="Chen F."/>
            <person name="Bruce D."/>
            <person name="Goodwin L."/>
            <person name="Pitluck S."/>
            <person name="Ivanova N."/>
            <person name="Mavromatis K."/>
            <person name="Ovchinnikova G."/>
            <person name="Pati A."/>
            <person name="Chen A."/>
            <person name="Palaniappan K."/>
            <person name="Land M."/>
            <person name="Hauser L."/>
            <person name="Chang Y.J."/>
            <person name="Jeffries C.D."/>
            <person name="Chain P."/>
            <person name="Saunders E."/>
            <person name="Detter J.C."/>
            <person name="Brettin T."/>
            <person name="Rohde M."/>
            <person name="Goker M."/>
            <person name="Spring S."/>
            <person name="Bristow J."/>
            <person name="Markowitz V."/>
            <person name="Hugenholtz P."/>
            <person name="Kyrpides N.C."/>
            <person name="Klenk H.P."/>
            <person name="Eisen J.A."/>
        </authorList>
    </citation>
    <scope>NUCLEOTIDE SEQUENCE [LARGE SCALE GENOMIC DNA]</scope>
    <source>
        <strain evidence="15">ATCC 49978 / DSM 6589 / Su883</strain>
    </source>
</reference>
<sequence length="281" mass="30968">MIIAKTPEEVRDALKGTGTVGLVPTMGYLHDGHLSLVRRSVAENQTTAVSIFVNPTQFGPHEDLSRYPRDLKRDLELLEPLGVDLVFTPEPEAMYHRDHSTWVEEVNLARGLCGASRPGHFRGVCTVVLKLFNIVKPNRAYFGEKDYQQLKVIQRMVRDLNLDVQVVGCPIAREEDGLAMSSRNVYLSPEERSLALCLSRAVNRAQAEASRGVSDPASIVEAALSEIPDHPSITVDYIKLVDCDTLEELETLKSAGRILLAVRVGSTRLIDNGMVKPNGGV</sequence>
<dbReference type="STRING" id="525903.Taci_0464"/>
<proteinExistence type="inferred from homology"/>
<dbReference type="NCBIfam" id="TIGR00018">
    <property type="entry name" value="panC"/>
    <property type="match status" value="1"/>
</dbReference>
<evidence type="ECO:0000313" key="14">
    <source>
        <dbReference type="EMBL" id="ACZ18700.1"/>
    </source>
</evidence>
<dbReference type="SUPFAM" id="SSF52374">
    <property type="entry name" value="Nucleotidylyl transferase"/>
    <property type="match status" value="1"/>
</dbReference>
<feature type="binding site" evidence="13">
    <location>
        <begin position="180"/>
        <end position="183"/>
    </location>
    <ligand>
        <name>ATP</name>
        <dbReference type="ChEBI" id="CHEBI:30616"/>
    </ligand>
</feature>
<name>D1B8U7_THEAS</name>
<accession>D1B8U7</accession>
<gene>
    <name evidence="13" type="primary">panC</name>
    <name evidence="14" type="ordered locus">Taci_0464</name>
</gene>
<dbReference type="HAMAP" id="MF_00158">
    <property type="entry name" value="PanC"/>
    <property type="match status" value="1"/>
</dbReference>
<dbReference type="PANTHER" id="PTHR21299:SF1">
    <property type="entry name" value="PANTOATE--BETA-ALANINE LIGASE"/>
    <property type="match status" value="1"/>
</dbReference>
<evidence type="ECO:0000256" key="2">
    <source>
        <dbReference type="ARBA" id="ARBA00004990"/>
    </source>
</evidence>
<dbReference type="OrthoDB" id="9773087at2"/>
<evidence type="ECO:0000256" key="8">
    <source>
        <dbReference type="ARBA" id="ARBA00022655"/>
    </source>
</evidence>
<dbReference type="InterPro" id="IPR003721">
    <property type="entry name" value="Pantoate_ligase"/>
</dbReference>
<keyword evidence="8 13" id="KW-0566">Pantothenate biosynthesis</keyword>
<evidence type="ECO:0000256" key="11">
    <source>
        <dbReference type="ARBA" id="ARBA00048258"/>
    </source>
</evidence>
<feature type="binding site" evidence="13">
    <location>
        <position position="57"/>
    </location>
    <ligand>
        <name>(R)-pantoate</name>
        <dbReference type="ChEBI" id="CHEBI:15980"/>
    </ligand>
</feature>
<evidence type="ECO:0000256" key="1">
    <source>
        <dbReference type="ARBA" id="ARBA00004496"/>
    </source>
</evidence>
<keyword evidence="6 13" id="KW-0963">Cytoplasm</keyword>
<dbReference type="EC" id="6.3.2.1" evidence="4 13"/>
<dbReference type="KEGG" id="tai:Taci_0464"/>
<dbReference type="EMBL" id="CP001818">
    <property type="protein sequence ID" value="ACZ18700.1"/>
    <property type="molecule type" value="Genomic_DNA"/>
</dbReference>
<organism evidence="14 15">
    <name type="scientific">Thermanaerovibrio acidaminovorans (strain ATCC 49978 / DSM 6589 / Su883)</name>
    <name type="common">Selenomonas acidaminovorans</name>
    <dbReference type="NCBI Taxonomy" id="525903"/>
    <lineage>
        <taxon>Bacteria</taxon>
        <taxon>Thermotogati</taxon>
        <taxon>Synergistota</taxon>
        <taxon>Synergistia</taxon>
        <taxon>Synergistales</taxon>
        <taxon>Synergistaceae</taxon>
        <taxon>Thermanaerovibrio</taxon>
    </lineage>
</organism>
<evidence type="ECO:0000256" key="13">
    <source>
        <dbReference type="HAMAP-Rule" id="MF_00158"/>
    </source>
</evidence>
<dbReference type="HOGENOM" id="CLU_047148_0_0_0"/>
<dbReference type="GO" id="GO:0004592">
    <property type="term" value="F:pantoate-beta-alanine ligase activity"/>
    <property type="evidence" value="ECO:0007669"/>
    <property type="project" value="UniProtKB-UniRule"/>
</dbReference>
<evidence type="ECO:0000256" key="5">
    <source>
        <dbReference type="ARBA" id="ARBA00014155"/>
    </source>
</evidence>
<dbReference type="UniPathway" id="UPA00028">
    <property type="reaction ID" value="UER00005"/>
</dbReference>
<evidence type="ECO:0000256" key="10">
    <source>
        <dbReference type="ARBA" id="ARBA00022840"/>
    </source>
</evidence>
<comment type="pathway">
    <text evidence="2 13">Cofactor biosynthesis; (R)-pantothenate biosynthesis; (R)-pantothenate from (R)-pantoate and beta-alanine: step 1/1.</text>
</comment>
<comment type="catalytic activity">
    <reaction evidence="11 13">
        <text>(R)-pantoate + beta-alanine + ATP = (R)-pantothenate + AMP + diphosphate + H(+)</text>
        <dbReference type="Rhea" id="RHEA:10912"/>
        <dbReference type="ChEBI" id="CHEBI:15378"/>
        <dbReference type="ChEBI" id="CHEBI:15980"/>
        <dbReference type="ChEBI" id="CHEBI:29032"/>
        <dbReference type="ChEBI" id="CHEBI:30616"/>
        <dbReference type="ChEBI" id="CHEBI:33019"/>
        <dbReference type="ChEBI" id="CHEBI:57966"/>
        <dbReference type="ChEBI" id="CHEBI:456215"/>
        <dbReference type="EC" id="6.3.2.1"/>
    </reaction>
</comment>
<evidence type="ECO:0000256" key="6">
    <source>
        <dbReference type="ARBA" id="ARBA00022490"/>
    </source>
</evidence>
<dbReference type="eggNOG" id="COG0414">
    <property type="taxonomic scope" value="Bacteria"/>
</dbReference>
<feature type="binding site" evidence="13">
    <location>
        <position position="57"/>
    </location>
    <ligand>
        <name>beta-alanine</name>
        <dbReference type="ChEBI" id="CHEBI:57966"/>
    </ligand>
</feature>
<dbReference type="PANTHER" id="PTHR21299">
    <property type="entry name" value="CYTIDYLATE KINASE/PANTOATE-BETA-ALANINE LIGASE"/>
    <property type="match status" value="1"/>
</dbReference>
<feature type="binding site" evidence="13">
    <location>
        <begin position="143"/>
        <end position="146"/>
    </location>
    <ligand>
        <name>ATP</name>
        <dbReference type="ChEBI" id="CHEBI:30616"/>
    </ligand>
</feature>
<dbReference type="InterPro" id="IPR042176">
    <property type="entry name" value="Pantoate_ligase_C"/>
</dbReference>